<organism evidence="4 5">
    <name type="scientific">Collinsella ureilytica</name>
    <dbReference type="NCBI Taxonomy" id="2869515"/>
    <lineage>
        <taxon>Bacteria</taxon>
        <taxon>Bacillati</taxon>
        <taxon>Actinomycetota</taxon>
        <taxon>Coriobacteriia</taxon>
        <taxon>Coriobacteriales</taxon>
        <taxon>Coriobacteriaceae</taxon>
        <taxon>Collinsella</taxon>
    </lineage>
</organism>
<feature type="region of interest" description="Disordered" evidence="1">
    <location>
        <begin position="34"/>
        <end position="155"/>
    </location>
</feature>
<keyword evidence="2" id="KW-0472">Membrane</keyword>
<proteinExistence type="predicted"/>
<feature type="transmembrane region" description="Helical" evidence="2">
    <location>
        <begin position="164"/>
        <end position="185"/>
    </location>
</feature>
<evidence type="ECO:0000259" key="3">
    <source>
        <dbReference type="Pfam" id="PF13240"/>
    </source>
</evidence>
<feature type="compositionally biased region" description="Polar residues" evidence="1">
    <location>
        <begin position="293"/>
        <end position="302"/>
    </location>
</feature>
<accession>A0ABS7MI54</accession>
<dbReference type="Proteomes" id="UP000700908">
    <property type="component" value="Unassembled WGS sequence"/>
</dbReference>
<gene>
    <name evidence="4" type="ORF">K6V98_01110</name>
</gene>
<dbReference type="RefSeq" id="WP_222198680.1">
    <property type="nucleotide sequence ID" value="NZ_JAIMFO010000004.1"/>
</dbReference>
<name>A0ABS7MI54_9ACTN</name>
<comment type="caution">
    <text evidence="4">The sequence shown here is derived from an EMBL/GenBank/DDBJ whole genome shotgun (WGS) entry which is preliminary data.</text>
</comment>
<feature type="compositionally biased region" description="Polar residues" evidence="1">
    <location>
        <begin position="44"/>
        <end position="54"/>
    </location>
</feature>
<keyword evidence="2" id="KW-0812">Transmembrane</keyword>
<protein>
    <submittedName>
        <fullName evidence="4">Zinc-ribbon domain-containing protein</fullName>
    </submittedName>
</protein>
<feature type="region of interest" description="Disordered" evidence="1">
    <location>
        <begin position="284"/>
        <end position="313"/>
    </location>
</feature>
<feature type="domain" description="Zinc-ribbon" evidence="3">
    <location>
        <begin position="2"/>
        <end position="24"/>
    </location>
</feature>
<evidence type="ECO:0000256" key="2">
    <source>
        <dbReference type="SAM" id="Phobius"/>
    </source>
</evidence>
<keyword evidence="2" id="KW-1133">Transmembrane helix</keyword>
<evidence type="ECO:0000313" key="5">
    <source>
        <dbReference type="Proteomes" id="UP000700908"/>
    </source>
</evidence>
<dbReference type="EMBL" id="JAIMFO010000004">
    <property type="protein sequence ID" value="MBY4796967.1"/>
    <property type="molecule type" value="Genomic_DNA"/>
</dbReference>
<evidence type="ECO:0000313" key="4">
    <source>
        <dbReference type="EMBL" id="MBY4796967.1"/>
    </source>
</evidence>
<keyword evidence="5" id="KW-1185">Reference proteome</keyword>
<reference evidence="4 5" key="1">
    <citation type="submission" date="2021-08" db="EMBL/GenBank/DDBJ databases">
        <title>Collinsella faecalis sp. nov. isolated from swine faeces.</title>
        <authorList>
            <person name="Oh B.S."/>
            <person name="Lee J.H."/>
        </authorList>
    </citation>
    <scope>NUCLEOTIDE SEQUENCE [LARGE SCALE GENOMIC DNA]</scope>
    <source>
        <strain evidence="4 5">AGMB00827</strain>
    </source>
</reference>
<evidence type="ECO:0000256" key="1">
    <source>
        <dbReference type="SAM" id="MobiDB-lite"/>
    </source>
</evidence>
<sequence length="790" mass="85760">MFCENCGTELVPDANFCIECGHPVCKDTTEIADAPTHPAAPLSDRTTATLSETTPEVETDTTSEHTAQATSVPEADSDIDDETAAVTVNTSAPETQETQETVVEEATESASETDSLPETTPKDQAAPTAPTAEEPATTYMPTVPQLVTTPSAPKHPISGKRKSMLIAVATALLLALLIGGGFFLVRGGFFGFAHNHVHYGKATVITVSRRAPIVPADEQGTPLERYTLSITKATDSSGKPIDLDEAPSFKVKGEDGFTMDALLDQELPDGTYQITLRTSEGNVKTLPPIEVTPNGSNESVTITPAPGDPNHPSSNQLFLAKIEELSEAYGEPEISCHNITKLSDTGGANQSLVQARADGLAYAELIDFGDGVERLVTAHLTKDGFASLLSPDSGIRYEVELWKYDEATGSVRAACDPIECGTVSTADDPMHERDVSIVQDPDGNRYLVFEDFIGNGGLIGLSQVYGVMKDGSFGLLCRATSQFARIPGEDSVATDIDGEMNLDEFKRLFRAVLSNRKTGGTYQTFTWSVEGMTEEEAQDVAEGLRSNNIRSTDATFILPAELCDRARATHHELTRRCNNRGSVKDVTSTTESTAITYNTYYIGPFEPYSTETATWTYVQLETTEPDTAVDELNEKFKQRFERHREATTNATGTSWTTIRYDQACTYVRDGIVGITTTIYGTLWGPHGDGKATGEIYDVATGRPICAWDVAGISEHQLFEEAHRAVLSHEQRRSLGTPFDENMIEGELKNLIATGGYLLKEDGVYLYIPYYAFGKIYAEGTAELLVHPFNA</sequence>
<dbReference type="InterPro" id="IPR026870">
    <property type="entry name" value="Zinc_ribbon_dom"/>
</dbReference>
<dbReference type="Pfam" id="PF13240">
    <property type="entry name" value="Zn_Ribbon_1"/>
    <property type="match status" value="1"/>
</dbReference>
<feature type="compositionally biased region" description="Low complexity" evidence="1">
    <location>
        <begin position="125"/>
        <end position="138"/>
    </location>
</feature>